<proteinExistence type="predicted"/>
<evidence type="ECO:0000256" key="1">
    <source>
        <dbReference type="SAM" id="MobiDB-lite"/>
    </source>
</evidence>
<comment type="caution">
    <text evidence="2">The sequence shown here is derived from an EMBL/GenBank/DDBJ whole genome shotgun (WGS) entry which is preliminary data.</text>
</comment>
<sequence>MFGSAGGGDGGGRGGGRIWLNVTDTIHIDGQLTANGEAGITVLGKLAGGGSGGSIWLHCDTVTGFGQIQAAGGRGSAGDIDVKALVSTDGLETWRCETLKKCLNNICTNQVTCKKKVCVSTDPQAACTETTVSDLPLNSMRCYTNSAGKSECSYLCNDHTKCNWAGTSCATKRVCCNNDFSSCCSDSTDTYRNRHSGAWEIKYQCCRSDTSKPFGEVCCHNGSVYDGGWRHDRELCCYPTVACSGTTCTRSVTCCYGSNCDTHAKDSYPQGTTVSSTSTPPTTAKAYSYLQEKVGSSGGGGGGGRIAMYFHLNTTFSEFRYLANGGLAGRVCDKCEAGGPGTVFLYHMVEEHRTLIIDNNGGPSPINKYVNWTHLDEDGGRAWILPISGQHAFATGTTGSYAYEFEELQIYGNGHLAVMPPTKANVDNGDDDNTSLQGGVNKNDYKVIIFFKYMIGDRTGSVHVGNGQAMDLLTNMDREEMDLPFNTYTYYGSYLGLAPMTFVHGVEIHLAGYLANVNNITLRLGGYLWLKHGGHTTQEPESYYKFDYVKIQDDAVLNATTDPIAEVGITFNIDAITIEGGGVMHGTYVTINAQNVTIDAGGLLSADGLGYRHEHSNSTHGKSSVYGVVNPGAPDSISGIGGGGGHGGSGGKEVSATSRAGFAYGDIYEPRKMGSSGGAGVNKAPGGSGGGRLWFNVTETIFIDGLVSANGANGVNGSGGGSGGSVWMHCNILKGYGKIVAHGGDGSNYSVDTGSGGAGGRVSVYFQVNKTMSAFRYQTYGGNKGGPSSENGGAGTVFLYHMHEDHRTIIMDNGGRHPRDQSNVIKDYAVLTYDSARAWILPESGYNKFANGKFTFHFEEIQMYGAAHLAILPHPVGAEVDLFFHNMIGDRTGTVHLGDNQVMDLERPEIDLPFNARVYAGAFIGLGPVTIVHGVTIWLHGEMDHVENLTLHHDGYLSLETGGFTTGNVPDVFDYLWVRIQDNATISILTDPVADPQSTFNVANSITMEGGSNFVVTNTKIVTTDIILDYGASLHADSTGYRANDPKTVKTNIGLGTTNSGGSSGAGHGGTSGKGSGTTLTGQPYGHLFQPYQIGSAGGGGANIGGQGGGKIVLEVSGMLMVDGEIRADGGDGKGGYGGGGSGGTLMINTVKFRGMGNITANGGSRYAGGSGGGGSGGRIALYFRQNVTYWGQFQCHGGFSDGNAEPGGPGPVFIYNVQEDHSTLYINNNKLKTPSEVNLIRNYTDISQDRFKAWVMPASSDHWLTGGKSDYSFDELQIFGNAHLALLPEPYNNGCNIHFKHMIGDRSGFIHIGPYQIMDLKRPFLDTPFSSYVYDGGYLGLAPDTFLESVFAHIEGTVDHIHNLTLVQGGGLKLFKSGSTNKLSPLTYKILGLTVIKAESYINCSNPNADSDAYKLTFGWVIVEGGGLIKGGNLNITATDFYVDDGGQVDVSNGGYRPNAGPGTVILN</sequence>
<feature type="compositionally biased region" description="Gly residues" evidence="1">
    <location>
        <begin position="1062"/>
        <end position="1076"/>
    </location>
</feature>
<organism evidence="2 3">
    <name type="scientific">Dreissena polymorpha</name>
    <name type="common">Zebra mussel</name>
    <name type="synonym">Mytilus polymorpha</name>
    <dbReference type="NCBI Taxonomy" id="45954"/>
    <lineage>
        <taxon>Eukaryota</taxon>
        <taxon>Metazoa</taxon>
        <taxon>Spiralia</taxon>
        <taxon>Lophotrochozoa</taxon>
        <taxon>Mollusca</taxon>
        <taxon>Bivalvia</taxon>
        <taxon>Autobranchia</taxon>
        <taxon>Heteroconchia</taxon>
        <taxon>Euheterodonta</taxon>
        <taxon>Imparidentia</taxon>
        <taxon>Neoheterodontei</taxon>
        <taxon>Myida</taxon>
        <taxon>Dreissenoidea</taxon>
        <taxon>Dreissenidae</taxon>
        <taxon>Dreissena</taxon>
    </lineage>
</organism>
<feature type="region of interest" description="Disordered" evidence="1">
    <location>
        <begin position="1053"/>
        <end position="1082"/>
    </location>
</feature>
<dbReference type="EMBL" id="JAIWYP010000005">
    <property type="protein sequence ID" value="KAH3816398.1"/>
    <property type="molecule type" value="Genomic_DNA"/>
</dbReference>
<dbReference type="Proteomes" id="UP000828390">
    <property type="component" value="Unassembled WGS sequence"/>
</dbReference>
<protein>
    <submittedName>
        <fullName evidence="2">Uncharacterized protein</fullName>
    </submittedName>
</protein>
<evidence type="ECO:0000313" key="3">
    <source>
        <dbReference type="Proteomes" id="UP000828390"/>
    </source>
</evidence>
<reference evidence="2" key="2">
    <citation type="submission" date="2020-11" db="EMBL/GenBank/DDBJ databases">
        <authorList>
            <person name="McCartney M.A."/>
            <person name="Auch B."/>
            <person name="Kono T."/>
            <person name="Mallez S."/>
            <person name="Becker A."/>
            <person name="Gohl D.M."/>
            <person name="Silverstein K.A.T."/>
            <person name="Koren S."/>
            <person name="Bechman K.B."/>
            <person name="Herman A."/>
            <person name="Abrahante J.E."/>
            <person name="Garbe J."/>
        </authorList>
    </citation>
    <scope>NUCLEOTIDE SEQUENCE</scope>
    <source>
        <strain evidence="2">Duluth1</strain>
        <tissue evidence="2">Whole animal</tissue>
    </source>
</reference>
<name>A0A9D4GGK4_DREPO</name>
<reference evidence="2" key="1">
    <citation type="journal article" date="2019" name="bioRxiv">
        <title>The Genome of the Zebra Mussel, Dreissena polymorpha: A Resource for Invasive Species Research.</title>
        <authorList>
            <person name="McCartney M.A."/>
            <person name="Auch B."/>
            <person name="Kono T."/>
            <person name="Mallez S."/>
            <person name="Zhang Y."/>
            <person name="Obille A."/>
            <person name="Becker A."/>
            <person name="Abrahante J.E."/>
            <person name="Garbe J."/>
            <person name="Badalamenti J.P."/>
            <person name="Herman A."/>
            <person name="Mangelson H."/>
            <person name="Liachko I."/>
            <person name="Sullivan S."/>
            <person name="Sone E.D."/>
            <person name="Koren S."/>
            <person name="Silverstein K.A.T."/>
            <person name="Beckman K.B."/>
            <person name="Gohl D.M."/>
        </authorList>
    </citation>
    <scope>NUCLEOTIDE SEQUENCE</scope>
    <source>
        <strain evidence="2">Duluth1</strain>
        <tissue evidence="2">Whole animal</tissue>
    </source>
</reference>
<dbReference type="PANTHER" id="PTHR31513">
    <property type="entry name" value="EPHRIN TYPE-B RECEPTOR"/>
    <property type="match status" value="1"/>
</dbReference>
<evidence type="ECO:0000313" key="2">
    <source>
        <dbReference type="EMBL" id="KAH3816398.1"/>
    </source>
</evidence>
<keyword evidence="3" id="KW-1185">Reference proteome</keyword>
<dbReference type="PANTHER" id="PTHR31513:SF2">
    <property type="entry name" value="MRAZ"/>
    <property type="match status" value="1"/>
</dbReference>
<accession>A0A9D4GGK4</accession>
<gene>
    <name evidence="2" type="ORF">DPMN_117914</name>
</gene>